<feature type="transmembrane region" description="Helical" evidence="1">
    <location>
        <begin position="20"/>
        <end position="39"/>
    </location>
</feature>
<keyword evidence="1" id="KW-1133">Transmembrane helix</keyword>
<dbReference type="AlphaFoldDB" id="A0AAD5YJX3"/>
<accession>A0AAD5YJX3</accession>
<protein>
    <submittedName>
        <fullName evidence="2">Uncharacterized protein</fullName>
    </submittedName>
</protein>
<keyword evidence="1" id="KW-0472">Membrane</keyword>
<name>A0AAD5YJX3_9AGAR</name>
<feature type="transmembrane region" description="Helical" evidence="1">
    <location>
        <begin position="59"/>
        <end position="78"/>
    </location>
</feature>
<feature type="transmembrane region" description="Helical" evidence="1">
    <location>
        <begin position="203"/>
        <end position="229"/>
    </location>
</feature>
<feature type="transmembrane region" description="Helical" evidence="1">
    <location>
        <begin position="298"/>
        <end position="316"/>
    </location>
</feature>
<dbReference type="Proteomes" id="UP001213000">
    <property type="component" value="Unassembled WGS sequence"/>
</dbReference>
<sequence>MSTLPTSMNCIPANPDISGLGVRMAIYIQNILSLVPAIWALRDGNVTLAELEVLQKQSVTILLTAFAILISTIVQALTSNVTSYHATIILNLSWMNNTNTFIYLLLYAHHIYHQFLRSGQTKLSLARYWWQEVQKESQSRKELKQSGEVIIAGSLHLTLMAAVGIWLWSQPAKFGIREGCSLDAAVFFSGVRLSSVSFRGWSLFFYGLILLPGLNLMGPACLFFFLYLASWQLIRQLSKKSPPIANFLHEDKGRRVTTLSISLGLVCVFTIDIVILALTESQIRLNANLVRPGDTDWTFGQILAILLLVVPLRELLETVLERNSSKLGEILLHLCRLEGELVVPHLLGLGAPVDFKGIET</sequence>
<feature type="transmembrane region" description="Helical" evidence="1">
    <location>
        <begin position="256"/>
        <end position="278"/>
    </location>
</feature>
<proteinExistence type="predicted"/>
<comment type="caution">
    <text evidence="2">The sequence shown here is derived from an EMBL/GenBank/DDBJ whole genome shotgun (WGS) entry which is preliminary data.</text>
</comment>
<dbReference type="EMBL" id="JANIEX010002139">
    <property type="protein sequence ID" value="KAJ3551864.1"/>
    <property type="molecule type" value="Genomic_DNA"/>
</dbReference>
<gene>
    <name evidence="2" type="ORF">NP233_g13001</name>
</gene>
<evidence type="ECO:0000256" key="1">
    <source>
        <dbReference type="SAM" id="Phobius"/>
    </source>
</evidence>
<evidence type="ECO:0000313" key="2">
    <source>
        <dbReference type="EMBL" id="KAJ3551864.1"/>
    </source>
</evidence>
<reference evidence="2" key="1">
    <citation type="submission" date="2022-07" db="EMBL/GenBank/DDBJ databases">
        <title>Genome Sequence of Leucocoprinus birnbaumii.</title>
        <authorList>
            <person name="Buettner E."/>
        </authorList>
    </citation>
    <scope>NUCLEOTIDE SEQUENCE</scope>
    <source>
        <strain evidence="2">VT141</strain>
    </source>
</reference>
<keyword evidence="3" id="KW-1185">Reference proteome</keyword>
<keyword evidence="1" id="KW-0812">Transmembrane</keyword>
<feature type="transmembrane region" description="Helical" evidence="1">
    <location>
        <begin position="149"/>
        <end position="168"/>
    </location>
</feature>
<evidence type="ECO:0000313" key="3">
    <source>
        <dbReference type="Proteomes" id="UP001213000"/>
    </source>
</evidence>
<feature type="transmembrane region" description="Helical" evidence="1">
    <location>
        <begin position="84"/>
        <end position="108"/>
    </location>
</feature>
<organism evidence="2 3">
    <name type="scientific">Leucocoprinus birnbaumii</name>
    <dbReference type="NCBI Taxonomy" id="56174"/>
    <lineage>
        <taxon>Eukaryota</taxon>
        <taxon>Fungi</taxon>
        <taxon>Dikarya</taxon>
        <taxon>Basidiomycota</taxon>
        <taxon>Agaricomycotina</taxon>
        <taxon>Agaricomycetes</taxon>
        <taxon>Agaricomycetidae</taxon>
        <taxon>Agaricales</taxon>
        <taxon>Agaricineae</taxon>
        <taxon>Agaricaceae</taxon>
        <taxon>Leucocoprinus</taxon>
    </lineage>
</organism>